<evidence type="ECO:0000313" key="1">
    <source>
        <dbReference type="EMBL" id="KAI4337140.1"/>
    </source>
</evidence>
<evidence type="ECO:0000313" key="2">
    <source>
        <dbReference type="Proteomes" id="UP000828941"/>
    </source>
</evidence>
<organism evidence="1 2">
    <name type="scientific">Bauhinia variegata</name>
    <name type="common">Purple orchid tree</name>
    <name type="synonym">Phanera variegata</name>
    <dbReference type="NCBI Taxonomy" id="167791"/>
    <lineage>
        <taxon>Eukaryota</taxon>
        <taxon>Viridiplantae</taxon>
        <taxon>Streptophyta</taxon>
        <taxon>Embryophyta</taxon>
        <taxon>Tracheophyta</taxon>
        <taxon>Spermatophyta</taxon>
        <taxon>Magnoliopsida</taxon>
        <taxon>eudicotyledons</taxon>
        <taxon>Gunneridae</taxon>
        <taxon>Pentapetalae</taxon>
        <taxon>rosids</taxon>
        <taxon>fabids</taxon>
        <taxon>Fabales</taxon>
        <taxon>Fabaceae</taxon>
        <taxon>Cercidoideae</taxon>
        <taxon>Cercideae</taxon>
        <taxon>Bauhiniinae</taxon>
        <taxon>Bauhinia</taxon>
    </lineage>
</organism>
<keyword evidence="2" id="KW-1185">Reference proteome</keyword>
<dbReference type="EMBL" id="CM039431">
    <property type="protein sequence ID" value="KAI4337140.1"/>
    <property type="molecule type" value="Genomic_DNA"/>
</dbReference>
<dbReference type="Proteomes" id="UP000828941">
    <property type="component" value="Chromosome 6"/>
</dbReference>
<proteinExistence type="predicted"/>
<accession>A0ACB9NLU8</accession>
<sequence length="311" mass="35494">MFEESVSSAPSLWAVVNSWFTPTVFFVVLNLTIGTIVITSTLANQKHHRQQQHQQGHDPYPRPQQLARSPSMIQRLKSINFSPYRSPEPAQYCPEFHTHYPSEHTHEREQPEFTRSPSMLQRLKSIGLHNYFPTEPTSLGQTTHQSDLSEIREPEKHHIDEVTRVVQIEDDEERENDEVGQIRTQHEEPDVSPDEIYGQLHGGASHVTRTKSDTKPASGEVPQKLSRKMKKSASTKSAFSHFEEDDIIVVENRRPTTARETKVSATEADDEEVDAKADDFINKFKKQLQLQRLDSIARYKEMISGGSANGK</sequence>
<reference evidence="1 2" key="1">
    <citation type="journal article" date="2022" name="DNA Res.">
        <title>Chromosomal-level genome assembly of the orchid tree Bauhinia variegata (Leguminosae; Cercidoideae) supports the allotetraploid origin hypothesis of Bauhinia.</title>
        <authorList>
            <person name="Zhong Y."/>
            <person name="Chen Y."/>
            <person name="Zheng D."/>
            <person name="Pang J."/>
            <person name="Liu Y."/>
            <person name="Luo S."/>
            <person name="Meng S."/>
            <person name="Qian L."/>
            <person name="Wei D."/>
            <person name="Dai S."/>
            <person name="Zhou R."/>
        </authorList>
    </citation>
    <scope>NUCLEOTIDE SEQUENCE [LARGE SCALE GENOMIC DNA]</scope>
    <source>
        <strain evidence="1">BV-YZ2020</strain>
    </source>
</reference>
<gene>
    <name evidence="1" type="ORF">L6164_015589</name>
</gene>
<protein>
    <submittedName>
        <fullName evidence="1">Uncharacterized protein</fullName>
    </submittedName>
</protein>
<name>A0ACB9NLU8_BAUVA</name>
<comment type="caution">
    <text evidence="1">The sequence shown here is derived from an EMBL/GenBank/DDBJ whole genome shotgun (WGS) entry which is preliminary data.</text>
</comment>